<dbReference type="PROSITE" id="PS50181">
    <property type="entry name" value="FBOX"/>
    <property type="match status" value="1"/>
</dbReference>
<feature type="domain" description="F-box" evidence="1">
    <location>
        <begin position="4"/>
        <end position="50"/>
    </location>
</feature>
<feature type="non-terminal residue" evidence="2">
    <location>
        <position position="267"/>
    </location>
</feature>
<dbReference type="OrthoDB" id="5385983at2759"/>
<evidence type="ECO:0000313" key="3">
    <source>
        <dbReference type="Proteomes" id="UP000326924"/>
    </source>
</evidence>
<dbReference type="InParanoid" id="A0A5J5EYQ0"/>
<name>A0A5J5EYQ0_9PEZI</name>
<dbReference type="SMART" id="SM00256">
    <property type="entry name" value="FBOX"/>
    <property type="match status" value="1"/>
</dbReference>
<proteinExistence type="predicted"/>
<protein>
    <recommendedName>
        <fullName evidence="1">F-box domain-containing protein</fullName>
    </recommendedName>
</protein>
<accession>A0A5J5EYQ0</accession>
<dbReference type="SUPFAM" id="SSF81383">
    <property type="entry name" value="F-box domain"/>
    <property type="match status" value="1"/>
</dbReference>
<reference evidence="2 3" key="1">
    <citation type="submission" date="2019-09" db="EMBL/GenBank/DDBJ databases">
        <title>Draft genome of the ectomycorrhizal ascomycete Sphaerosporella brunnea.</title>
        <authorList>
            <consortium name="DOE Joint Genome Institute"/>
            <person name="Benucci G.M."/>
            <person name="Marozzi G."/>
            <person name="Antonielli L."/>
            <person name="Sanchez S."/>
            <person name="Marco P."/>
            <person name="Wang X."/>
            <person name="Falini L.B."/>
            <person name="Barry K."/>
            <person name="Haridas S."/>
            <person name="Lipzen A."/>
            <person name="Labutti K."/>
            <person name="Grigoriev I.V."/>
            <person name="Murat C."/>
            <person name="Martin F."/>
            <person name="Albertini E."/>
            <person name="Donnini D."/>
            <person name="Bonito G."/>
        </authorList>
    </citation>
    <scope>NUCLEOTIDE SEQUENCE [LARGE SCALE GENOMIC DNA]</scope>
    <source>
        <strain evidence="2 3">Sb_GMNB300</strain>
    </source>
</reference>
<dbReference type="InterPro" id="IPR001810">
    <property type="entry name" value="F-box_dom"/>
</dbReference>
<keyword evidence="3" id="KW-1185">Reference proteome</keyword>
<dbReference type="EMBL" id="VXIS01000075">
    <property type="protein sequence ID" value="KAA8907853.1"/>
    <property type="molecule type" value="Genomic_DNA"/>
</dbReference>
<dbReference type="Pfam" id="PF12937">
    <property type="entry name" value="F-box-like"/>
    <property type="match status" value="1"/>
</dbReference>
<comment type="caution">
    <text evidence="2">The sequence shown here is derived from an EMBL/GenBank/DDBJ whole genome shotgun (WGS) entry which is preliminary data.</text>
</comment>
<sequence length="267" mass="29612">MPSTLLLESLPLEVLDHVLSNLSASELASVRAVSIRLRDIATSNIHWRRALLSDLVPQCAALDDIASIPACAWSFSLVHDGWFRAYCALQSAIRVPWLRGEDDLIGGPWMVYFKHHPGSIDLATIEEPHSLITFTVKRMAVLITGVVTAYPPSEPGREPRTLCRKFEHSTVLMISDAPEFAEALFTFNNTVLQEAVKARLISASELDIHQKKLQEAKAALPTEFDARVERLRRVLGLEMQTPSQDEVGVYSDILDGWWEKIGGGGGD</sequence>
<dbReference type="Gene3D" id="1.20.1280.50">
    <property type="match status" value="1"/>
</dbReference>
<dbReference type="InterPro" id="IPR036047">
    <property type="entry name" value="F-box-like_dom_sf"/>
</dbReference>
<organism evidence="2 3">
    <name type="scientific">Sphaerosporella brunnea</name>
    <dbReference type="NCBI Taxonomy" id="1250544"/>
    <lineage>
        <taxon>Eukaryota</taxon>
        <taxon>Fungi</taxon>
        <taxon>Dikarya</taxon>
        <taxon>Ascomycota</taxon>
        <taxon>Pezizomycotina</taxon>
        <taxon>Pezizomycetes</taxon>
        <taxon>Pezizales</taxon>
        <taxon>Pyronemataceae</taxon>
        <taxon>Sphaerosporella</taxon>
    </lineage>
</organism>
<dbReference type="Proteomes" id="UP000326924">
    <property type="component" value="Unassembled WGS sequence"/>
</dbReference>
<evidence type="ECO:0000313" key="2">
    <source>
        <dbReference type="EMBL" id="KAA8907853.1"/>
    </source>
</evidence>
<evidence type="ECO:0000259" key="1">
    <source>
        <dbReference type="PROSITE" id="PS50181"/>
    </source>
</evidence>
<dbReference type="AlphaFoldDB" id="A0A5J5EYQ0"/>
<gene>
    <name evidence="2" type="ORF">FN846DRAFT_946552</name>
</gene>